<reference evidence="1 2" key="1">
    <citation type="submission" date="2019-09" db="EMBL/GenBank/DDBJ databases">
        <title>Characterization of the phylogenetic diversity of two novel species belonging to the genus Bifidobacterium: Bifidobacterium cebidarum sp. nov. and Bifidobacterium leontopitheci sp. nov.</title>
        <authorList>
            <person name="Lugli G.A."/>
            <person name="Duranti S."/>
            <person name="Milani C."/>
            <person name="Turroni F."/>
            <person name="Ventura M."/>
        </authorList>
    </citation>
    <scope>NUCLEOTIDE SEQUENCE [LARGE SCALE GENOMIC DNA]</scope>
    <source>
        <strain evidence="1 2">LMG 31469</strain>
    </source>
</reference>
<dbReference type="EMBL" id="WBVS01000001">
    <property type="protein sequence ID" value="KAB7789227.1"/>
    <property type="molecule type" value="Genomic_DNA"/>
</dbReference>
<accession>A0A6I1GIF6</accession>
<evidence type="ECO:0000313" key="2">
    <source>
        <dbReference type="Proteomes" id="UP000468413"/>
    </source>
</evidence>
<protein>
    <submittedName>
        <fullName evidence="1">Uncharacterized protein</fullName>
    </submittedName>
</protein>
<comment type="caution">
    <text evidence="1">The sequence shown here is derived from an EMBL/GenBank/DDBJ whole genome shotgun (WGS) entry which is preliminary data.</text>
</comment>
<gene>
    <name evidence="1" type="ORF">F7D08_0179</name>
</gene>
<evidence type="ECO:0000313" key="1">
    <source>
        <dbReference type="EMBL" id="KAB7789227.1"/>
    </source>
</evidence>
<organism evidence="1 2">
    <name type="scientific">Bifidobacterium cebidarum</name>
    <dbReference type="NCBI Taxonomy" id="2650773"/>
    <lineage>
        <taxon>Bacteria</taxon>
        <taxon>Bacillati</taxon>
        <taxon>Actinomycetota</taxon>
        <taxon>Actinomycetes</taxon>
        <taxon>Bifidobacteriales</taxon>
        <taxon>Bifidobacteriaceae</taxon>
        <taxon>Bifidobacterium</taxon>
    </lineage>
</organism>
<dbReference type="Proteomes" id="UP000468413">
    <property type="component" value="Unassembled WGS sequence"/>
</dbReference>
<proteinExistence type="predicted"/>
<sequence>MTGLFARPRGAAPLEECLELEGSGVSADEYRAAWQAVWGDLLTVYAYDGDFIGLTPVDVTTESDCVCRPEGIRRNVALLRSYGELGGPDALSDGDYTEIFGREGWDDDGSRLVTNASPLPLV</sequence>
<dbReference type="AlphaFoldDB" id="A0A6I1GIF6"/>
<name>A0A6I1GIF6_9BIFI</name>
<keyword evidence="2" id="KW-1185">Reference proteome</keyword>